<feature type="transmembrane region" description="Helical" evidence="8">
    <location>
        <begin position="314"/>
        <end position="333"/>
    </location>
</feature>
<keyword evidence="8" id="KW-1133">Transmembrane helix</keyword>
<comment type="cofactor">
    <cofactor evidence="1">
        <name>Zn(2+)</name>
        <dbReference type="ChEBI" id="CHEBI:29105"/>
    </cofactor>
</comment>
<sequence length="673" mass="70888">MTGLTPSRGHYLLLLAVLVLSGAYAGSLMFDNLTARTWAWQEQACAAEQQRRFGPPADDYEAIEQELWEIRCMEPLERSKSLTAAGSALMVLSGGYGLMVLLPRVDRWRRGRLRPPSPGWPAAGARAATATGLRQIPAVALGPPGLTEAYAVRYQGAPCIVLPAGARRLDTGRLDAVLRHESAHIAAGDIGLVWLTRGLYWALPCVALLPLVWPLARWSAGVPPGDFDAGAWLDFSIRVVVLAVVGFTLSRKISRVREHEADLRAAGSGTGEGLTRLLQPGAAPDGPSRSWWARLTSPHPSPSRRLAVLHRPGLLLRFDLIDDLAAGLLAATVQMTVSEHVTNAFNGGELGQYATAFGAIAAGVLLAATWGLTMWRRAVTDPGASAWHSLYGPSLAVALGTPAGLLLGLGNITAGGPYGHWSVMVTLPLMLAAAGAISLRLARAWARQGGVRPITPLLVNSLLFGAAGWIGSTLGIFTAGYYTPRRYLLVLGLMPWGYGAMAAVLGTALLAWWWRIPGRRVTVIAVLAAVAVTWPLRSLIAVPAGAVPMRLDIWAAAAAGVGFAAVMLALPGAGLVAALRGAPIVTFLLAAGWWAAHGPPYPLPGPFLRTAMAMFASGLFLFGVPLLFLPHNPIRGRPPAWSPVVAAAAAPAALAATVLLAAGAMAYDFDVTF</sequence>
<feature type="transmembrane region" description="Helical" evidence="8">
    <location>
        <begin position="387"/>
        <end position="409"/>
    </location>
</feature>
<feature type="transmembrane region" description="Helical" evidence="8">
    <location>
        <begin position="521"/>
        <end position="541"/>
    </location>
</feature>
<dbReference type="InterPro" id="IPR001915">
    <property type="entry name" value="Peptidase_M48"/>
</dbReference>
<dbReference type="RefSeq" id="WP_378069557.1">
    <property type="nucleotide sequence ID" value="NZ_JBHSBL010000019.1"/>
</dbReference>
<keyword evidence="3" id="KW-0479">Metal-binding</keyword>
<feature type="transmembrane region" description="Helical" evidence="8">
    <location>
        <begin position="641"/>
        <end position="667"/>
    </location>
</feature>
<feature type="transmembrane region" description="Helical" evidence="8">
    <location>
        <begin position="82"/>
        <end position="102"/>
    </location>
</feature>
<feature type="transmembrane region" description="Helical" evidence="8">
    <location>
        <begin position="229"/>
        <end position="249"/>
    </location>
</feature>
<keyword evidence="11" id="KW-1185">Reference proteome</keyword>
<accession>A0ABV8IZE1</accession>
<evidence type="ECO:0000313" key="11">
    <source>
        <dbReference type="Proteomes" id="UP001595867"/>
    </source>
</evidence>
<feature type="transmembrane region" description="Helical" evidence="8">
    <location>
        <begin position="421"/>
        <end position="442"/>
    </location>
</feature>
<feature type="region of interest" description="Disordered" evidence="7">
    <location>
        <begin position="266"/>
        <end position="290"/>
    </location>
</feature>
<name>A0ABV8IZE1_9ACTN</name>
<keyword evidence="4 10" id="KW-0378">Hydrolase</keyword>
<keyword evidence="8" id="KW-0472">Membrane</keyword>
<protein>
    <submittedName>
        <fullName evidence="10">M48 family metalloprotease</fullName>
        <ecNumber evidence="10">3.4.24.-</ecNumber>
    </submittedName>
</protein>
<gene>
    <name evidence="10" type="ORF">ACFO0C_27370</name>
</gene>
<evidence type="ECO:0000256" key="8">
    <source>
        <dbReference type="SAM" id="Phobius"/>
    </source>
</evidence>
<comment type="caution">
    <text evidence="10">The sequence shown here is derived from an EMBL/GenBank/DDBJ whole genome shotgun (WGS) entry which is preliminary data.</text>
</comment>
<keyword evidence="2" id="KW-0645">Protease</keyword>
<feature type="transmembrane region" description="Helical" evidence="8">
    <location>
        <begin position="353"/>
        <end position="375"/>
    </location>
</feature>
<organism evidence="10 11">
    <name type="scientific">Actinoplanes subglobosus</name>
    <dbReference type="NCBI Taxonomy" id="1547892"/>
    <lineage>
        <taxon>Bacteria</taxon>
        <taxon>Bacillati</taxon>
        <taxon>Actinomycetota</taxon>
        <taxon>Actinomycetes</taxon>
        <taxon>Micromonosporales</taxon>
        <taxon>Micromonosporaceae</taxon>
        <taxon>Actinoplanes</taxon>
    </lineage>
</organism>
<keyword evidence="8" id="KW-0812">Transmembrane</keyword>
<feature type="transmembrane region" description="Helical" evidence="8">
    <location>
        <begin position="495"/>
        <end position="514"/>
    </location>
</feature>
<reference evidence="11" key="1">
    <citation type="journal article" date="2019" name="Int. J. Syst. Evol. Microbiol.">
        <title>The Global Catalogue of Microorganisms (GCM) 10K type strain sequencing project: providing services to taxonomists for standard genome sequencing and annotation.</title>
        <authorList>
            <consortium name="The Broad Institute Genomics Platform"/>
            <consortium name="The Broad Institute Genome Sequencing Center for Infectious Disease"/>
            <person name="Wu L."/>
            <person name="Ma J."/>
        </authorList>
    </citation>
    <scope>NUCLEOTIDE SEQUENCE [LARGE SCALE GENOMIC DNA]</scope>
    <source>
        <strain evidence="11">TBRC 5832</strain>
    </source>
</reference>
<evidence type="ECO:0000259" key="9">
    <source>
        <dbReference type="Pfam" id="PF01435"/>
    </source>
</evidence>
<evidence type="ECO:0000256" key="1">
    <source>
        <dbReference type="ARBA" id="ARBA00001947"/>
    </source>
</evidence>
<feature type="transmembrane region" description="Helical" evidence="8">
    <location>
        <begin position="553"/>
        <end position="570"/>
    </location>
</feature>
<proteinExistence type="predicted"/>
<feature type="domain" description="Peptidase M48" evidence="9">
    <location>
        <begin position="167"/>
        <end position="310"/>
    </location>
</feature>
<dbReference type="GO" id="GO:0008237">
    <property type="term" value="F:metallopeptidase activity"/>
    <property type="evidence" value="ECO:0007669"/>
    <property type="project" value="UniProtKB-KW"/>
</dbReference>
<dbReference type="Pfam" id="PF01435">
    <property type="entry name" value="Peptidase_M48"/>
    <property type="match status" value="1"/>
</dbReference>
<keyword evidence="5" id="KW-0862">Zinc</keyword>
<evidence type="ECO:0000256" key="6">
    <source>
        <dbReference type="ARBA" id="ARBA00023049"/>
    </source>
</evidence>
<feature type="transmembrane region" description="Helical" evidence="8">
    <location>
        <begin position="462"/>
        <end position="483"/>
    </location>
</feature>
<feature type="transmembrane region" description="Helical" evidence="8">
    <location>
        <begin position="199"/>
        <end position="217"/>
    </location>
</feature>
<keyword evidence="6 10" id="KW-0482">Metalloprotease</keyword>
<evidence type="ECO:0000256" key="7">
    <source>
        <dbReference type="SAM" id="MobiDB-lite"/>
    </source>
</evidence>
<evidence type="ECO:0000256" key="2">
    <source>
        <dbReference type="ARBA" id="ARBA00022670"/>
    </source>
</evidence>
<dbReference type="EC" id="3.4.24.-" evidence="10"/>
<feature type="transmembrane region" description="Helical" evidence="8">
    <location>
        <begin position="607"/>
        <end position="629"/>
    </location>
</feature>
<dbReference type="Proteomes" id="UP001595867">
    <property type="component" value="Unassembled WGS sequence"/>
</dbReference>
<evidence type="ECO:0000313" key="10">
    <source>
        <dbReference type="EMBL" id="MFC4068666.1"/>
    </source>
</evidence>
<evidence type="ECO:0000256" key="5">
    <source>
        <dbReference type="ARBA" id="ARBA00022833"/>
    </source>
</evidence>
<evidence type="ECO:0000256" key="3">
    <source>
        <dbReference type="ARBA" id="ARBA00022723"/>
    </source>
</evidence>
<evidence type="ECO:0000256" key="4">
    <source>
        <dbReference type="ARBA" id="ARBA00022801"/>
    </source>
</evidence>
<dbReference type="EMBL" id="JBHSBL010000019">
    <property type="protein sequence ID" value="MFC4068666.1"/>
    <property type="molecule type" value="Genomic_DNA"/>
</dbReference>
<feature type="transmembrane region" description="Helical" evidence="8">
    <location>
        <begin position="577"/>
        <end position="595"/>
    </location>
</feature>